<evidence type="ECO:0000313" key="3">
    <source>
        <dbReference type="EMBL" id="ARU60845.1"/>
    </source>
</evidence>
<dbReference type="GO" id="GO:0005829">
    <property type="term" value="C:cytosol"/>
    <property type="evidence" value="ECO:0007669"/>
    <property type="project" value="TreeGrafter"/>
</dbReference>
<accession>A0A1Y0IMU6</accession>
<evidence type="ECO:0000313" key="4">
    <source>
        <dbReference type="Proteomes" id="UP000195437"/>
    </source>
</evidence>
<dbReference type="CDD" id="cd00347">
    <property type="entry name" value="Flavin_utilizing_monoxygenases"/>
    <property type="match status" value="1"/>
</dbReference>
<feature type="domain" description="Luciferase-like" evidence="2">
    <location>
        <begin position="15"/>
        <end position="302"/>
    </location>
</feature>
<dbReference type="PANTHER" id="PTHR30137:SF6">
    <property type="entry name" value="LUCIFERASE-LIKE MONOOXYGENASE"/>
    <property type="match status" value="1"/>
</dbReference>
<dbReference type="PANTHER" id="PTHR30137">
    <property type="entry name" value="LUCIFERASE-LIKE MONOOXYGENASE"/>
    <property type="match status" value="1"/>
</dbReference>
<dbReference type="OrthoDB" id="9780518at2"/>
<dbReference type="Gene3D" id="3.20.20.30">
    <property type="entry name" value="Luciferase-like domain"/>
    <property type="match status" value="1"/>
</dbReference>
<dbReference type="NCBIfam" id="TIGR03558">
    <property type="entry name" value="oxido_grp_1"/>
    <property type="match status" value="1"/>
</dbReference>
<dbReference type="RefSeq" id="WP_087456234.1">
    <property type="nucleotide sequence ID" value="NZ_CP021434.1"/>
</dbReference>
<protein>
    <submittedName>
        <fullName evidence="3">5,10-methylene tetrahydromethanopterin reductase</fullName>
    </submittedName>
</protein>
<evidence type="ECO:0000259" key="2">
    <source>
        <dbReference type="Pfam" id="PF00296"/>
    </source>
</evidence>
<sequence length="336" mass="37303">MGLTLSVLDLCPRVSGSTASDAVQNTLDLARLCDQLGYERYWLAEHHNMPGIASTAPDIMIGQVARETKHLRVGSGGVMLPNHAPLKVAENFKLLNALFPDRIDLGLGRAPGTDPWTAQALRKSKTDIGQDFPEQLIELLSFGSGEFPDDHPYRNIKAVPTDVELPPVWLLGSSDFSAVLAAKVGLSFAFAHHINDHDAIPAMQAYRNEFKPSQWLQEPRSLLTVSVICAETEEEAEHHAKSLDLTFLRLVSGKPGLLPSPEEAMAYEYSSDDRLFIGSFRSRLFVGTPERVKERILHLVEQTDADEVMINTMIHSHQARRRSYELLAEAFGLAKR</sequence>
<proteinExistence type="predicted"/>
<dbReference type="Pfam" id="PF00296">
    <property type="entry name" value="Bac_luciferase"/>
    <property type="match status" value="1"/>
</dbReference>
<reference evidence="4" key="1">
    <citation type="submission" date="2017-05" db="EMBL/GenBank/DDBJ databases">
        <authorList>
            <person name="Sung H."/>
        </authorList>
    </citation>
    <scope>NUCLEOTIDE SEQUENCE [LARGE SCALE GENOMIC DNA]</scope>
    <source>
        <strain evidence="4">AR23208</strain>
    </source>
</reference>
<name>A0A1Y0IMU6_9BACL</name>
<dbReference type="InterPro" id="IPR050766">
    <property type="entry name" value="Bact_Lucif_Oxidored"/>
</dbReference>
<dbReference type="EMBL" id="CP021434">
    <property type="protein sequence ID" value="ARU60845.1"/>
    <property type="molecule type" value="Genomic_DNA"/>
</dbReference>
<evidence type="ECO:0000256" key="1">
    <source>
        <dbReference type="ARBA" id="ARBA00007789"/>
    </source>
</evidence>
<dbReference type="FunFam" id="3.20.20.30:FF:000002">
    <property type="entry name" value="LLM class flavin-dependent oxidoreductase"/>
    <property type="match status" value="1"/>
</dbReference>
<gene>
    <name evidence="3" type="ORF">CBW65_06860</name>
</gene>
<dbReference type="InterPro" id="IPR019949">
    <property type="entry name" value="CmoO-like"/>
</dbReference>
<dbReference type="InterPro" id="IPR036661">
    <property type="entry name" value="Luciferase-like_sf"/>
</dbReference>
<keyword evidence="4" id="KW-1185">Reference proteome</keyword>
<comment type="similarity">
    <text evidence="1">To bacterial alkanal monooxygenase alpha and beta chains.</text>
</comment>
<dbReference type="KEGG" id="tum:CBW65_06860"/>
<dbReference type="AlphaFoldDB" id="A0A1Y0IMU6"/>
<organism evidence="3 4">
    <name type="scientific">Tumebacillus avium</name>
    <dbReference type="NCBI Taxonomy" id="1903704"/>
    <lineage>
        <taxon>Bacteria</taxon>
        <taxon>Bacillati</taxon>
        <taxon>Bacillota</taxon>
        <taxon>Bacilli</taxon>
        <taxon>Bacillales</taxon>
        <taxon>Alicyclobacillaceae</taxon>
        <taxon>Tumebacillus</taxon>
    </lineage>
</organism>
<dbReference type="SUPFAM" id="SSF51679">
    <property type="entry name" value="Bacterial luciferase-like"/>
    <property type="match status" value="1"/>
</dbReference>
<dbReference type="Proteomes" id="UP000195437">
    <property type="component" value="Chromosome"/>
</dbReference>
<dbReference type="InterPro" id="IPR011251">
    <property type="entry name" value="Luciferase-like_dom"/>
</dbReference>
<dbReference type="GO" id="GO:0016705">
    <property type="term" value="F:oxidoreductase activity, acting on paired donors, with incorporation or reduction of molecular oxygen"/>
    <property type="evidence" value="ECO:0007669"/>
    <property type="project" value="InterPro"/>
</dbReference>